<feature type="transmembrane region" description="Helical" evidence="10">
    <location>
        <begin position="80"/>
        <end position="100"/>
    </location>
</feature>
<dbReference type="EMBL" id="CAJVCH010282985">
    <property type="protein sequence ID" value="CAG7784791.1"/>
    <property type="molecule type" value="Genomic_DNA"/>
</dbReference>
<dbReference type="Pfam" id="PF01151">
    <property type="entry name" value="ELO"/>
    <property type="match status" value="1"/>
</dbReference>
<dbReference type="Proteomes" id="UP000708208">
    <property type="component" value="Unassembled WGS sequence"/>
</dbReference>
<feature type="transmembrane region" description="Helical" evidence="10">
    <location>
        <begin position="37"/>
        <end position="59"/>
    </location>
</feature>
<comment type="caution">
    <text evidence="11">The sequence shown here is derived from an EMBL/GenBank/DDBJ whole genome shotgun (WGS) entry which is preliminary data.</text>
</comment>
<keyword evidence="12" id="KW-1185">Reference proteome</keyword>
<evidence type="ECO:0000256" key="4">
    <source>
        <dbReference type="ARBA" id="ARBA00022692"/>
    </source>
</evidence>
<dbReference type="GO" id="GO:0009922">
    <property type="term" value="F:fatty acid elongase activity"/>
    <property type="evidence" value="ECO:0007669"/>
    <property type="project" value="UniProtKB-EC"/>
</dbReference>
<feature type="transmembrane region" description="Helical" evidence="10">
    <location>
        <begin position="124"/>
        <end position="144"/>
    </location>
</feature>
<evidence type="ECO:0000313" key="12">
    <source>
        <dbReference type="Proteomes" id="UP000708208"/>
    </source>
</evidence>
<dbReference type="GO" id="GO:0005789">
    <property type="term" value="C:endoplasmic reticulum membrane"/>
    <property type="evidence" value="ECO:0007669"/>
    <property type="project" value="TreeGrafter"/>
</dbReference>
<proteinExistence type="inferred from homology"/>
<accession>A0A8J2KF33</accession>
<keyword evidence="9 10" id="KW-0275">Fatty acid biosynthesis</keyword>
<dbReference type="GO" id="GO:0042761">
    <property type="term" value="P:very long-chain fatty acid biosynthetic process"/>
    <property type="evidence" value="ECO:0007669"/>
    <property type="project" value="TreeGrafter"/>
</dbReference>
<feature type="transmembrane region" description="Helical" evidence="10">
    <location>
        <begin position="179"/>
        <end position="196"/>
    </location>
</feature>
<dbReference type="GO" id="GO:0030148">
    <property type="term" value="P:sphingolipid biosynthetic process"/>
    <property type="evidence" value="ECO:0007669"/>
    <property type="project" value="TreeGrafter"/>
</dbReference>
<dbReference type="AlphaFoldDB" id="A0A8J2KF33"/>
<keyword evidence="3 10" id="KW-0808">Transferase</keyword>
<evidence type="ECO:0000256" key="1">
    <source>
        <dbReference type="ARBA" id="ARBA00004141"/>
    </source>
</evidence>
<dbReference type="EC" id="2.3.1.199" evidence="10"/>
<comment type="catalytic activity">
    <reaction evidence="10">
        <text>a very-long-chain acyl-CoA + malonyl-CoA + H(+) = a very-long-chain 3-oxoacyl-CoA + CO2 + CoA</text>
        <dbReference type="Rhea" id="RHEA:32727"/>
        <dbReference type="ChEBI" id="CHEBI:15378"/>
        <dbReference type="ChEBI" id="CHEBI:16526"/>
        <dbReference type="ChEBI" id="CHEBI:57287"/>
        <dbReference type="ChEBI" id="CHEBI:57384"/>
        <dbReference type="ChEBI" id="CHEBI:90725"/>
        <dbReference type="ChEBI" id="CHEBI:90736"/>
        <dbReference type="EC" id="2.3.1.199"/>
    </reaction>
</comment>
<evidence type="ECO:0000256" key="10">
    <source>
        <dbReference type="RuleBase" id="RU361115"/>
    </source>
</evidence>
<evidence type="ECO:0000256" key="2">
    <source>
        <dbReference type="ARBA" id="ARBA00022516"/>
    </source>
</evidence>
<keyword evidence="4 10" id="KW-0812">Transmembrane</keyword>
<sequence>METIFGPLAHQIPASLKDVRLLYEFAMSHADHRVDDWSLMGSPIYVIGIIASYLITVIFCKKIIVKMFYSIKVVQYLHPYNMILLVANAIMGTMFLWHIYQVGYNWRCQPVRVHGYHELNIAQLMWYFFISKIVELMDTFWLILKKKGAPLTFLQVYHHSTIVFACWIGARFVPGGSSALIALVNCWVHVLMYTYFKLKSMGMREIVSYKKFVTIMQMLQFLATIIHCITAMNADCNYPLFILFWLMLYMMTFVILFTHFYCNTYHPSVRSKAESKIKVKKLK</sequence>
<dbReference type="OrthoDB" id="434092at2759"/>
<keyword evidence="8 10" id="KW-0472">Membrane</keyword>
<organism evidence="11 12">
    <name type="scientific">Allacma fusca</name>
    <dbReference type="NCBI Taxonomy" id="39272"/>
    <lineage>
        <taxon>Eukaryota</taxon>
        <taxon>Metazoa</taxon>
        <taxon>Ecdysozoa</taxon>
        <taxon>Arthropoda</taxon>
        <taxon>Hexapoda</taxon>
        <taxon>Collembola</taxon>
        <taxon>Symphypleona</taxon>
        <taxon>Sminthuridae</taxon>
        <taxon>Allacma</taxon>
    </lineage>
</organism>
<evidence type="ECO:0000256" key="5">
    <source>
        <dbReference type="ARBA" id="ARBA00022832"/>
    </source>
</evidence>
<comment type="subcellular location">
    <subcellularLocation>
        <location evidence="1">Membrane</location>
        <topology evidence="1">Multi-pass membrane protein</topology>
    </subcellularLocation>
</comment>
<evidence type="ECO:0000256" key="7">
    <source>
        <dbReference type="ARBA" id="ARBA00023098"/>
    </source>
</evidence>
<feature type="transmembrane region" description="Helical" evidence="10">
    <location>
        <begin position="238"/>
        <end position="262"/>
    </location>
</feature>
<dbReference type="PANTHER" id="PTHR11157">
    <property type="entry name" value="FATTY ACID ACYL TRANSFERASE-RELATED"/>
    <property type="match status" value="1"/>
</dbReference>
<keyword evidence="5 10" id="KW-0276">Fatty acid metabolism</keyword>
<dbReference type="GO" id="GO:0034625">
    <property type="term" value="P:fatty acid elongation, monounsaturated fatty acid"/>
    <property type="evidence" value="ECO:0007669"/>
    <property type="project" value="TreeGrafter"/>
</dbReference>
<keyword evidence="2 10" id="KW-0444">Lipid biosynthesis</keyword>
<gene>
    <name evidence="11" type="ORF">AFUS01_LOCUS23455</name>
</gene>
<evidence type="ECO:0000256" key="3">
    <source>
        <dbReference type="ARBA" id="ARBA00022679"/>
    </source>
</evidence>
<keyword evidence="6 10" id="KW-1133">Transmembrane helix</keyword>
<name>A0A8J2KF33_9HEXA</name>
<dbReference type="InterPro" id="IPR002076">
    <property type="entry name" value="ELO_fam"/>
</dbReference>
<comment type="similarity">
    <text evidence="10">Belongs to the ELO family.</text>
</comment>
<dbReference type="PANTHER" id="PTHR11157:SF126">
    <property type="entry name" value="ELONGATION OF VERY LONG CHAIN FATTY ACIDS PROTEIN"/>
    <property type="match status" value="1"/>
</dbReference>
<dbReference type="GO" id="GO:0019367">
    <property type="term" value="P:fatty acid elongation, saturated fatty acid"/>
    <property type="evidence" value="ECO:0007669"/>
    <property type="project" value="TreeGrafter"/>
</dbReference>
<keyword evidence="7 10" id="KW-0443">Lipid metabolism</keyword>
<evidence type="ECO:0000256" key="8">
    <source>
        <dbReference type="ARBA" id="ARBA00023136"/>
    </source>
</evidence>
<feature type="transmembrane region" description="Helical" evidence="10">
    <location>
        <begin position="212"/>
        <end position="232"/>
    </location>
</feature>
<evidence type="ECO:0000256" key="9">
    <source>
        <dbReference type="ARBA" id="ARBA00023160"/>
    </source>
</evidence>
<feature type="transmembrane region" description="Helical" evidence="10">
    <location>
        <begin position="156"/>
        <end position="173"/>
    </location>
</feature>
<reference evidence="11" key="1">
    <citation type="submission" date="2021-06" db="EMBL/GenBank/DDBJ databases">
        <authorList>
            <person name="Hodson N. C."/>
            <person name="Mongue J. A."/>
            <person name="Jaron S. K."/>
        </authorList>
    </citation>
    <scope>NUCLEOTIDE SEQUENCE</scope>
</reference>
<evidence type="ECO:0000313" key="11">
    <source>
        <dbReference type="EMBL" id="CAG7784791.1"/>
    </source>
</evidence>
<dbReference type="GO" id="GO:0034626">
    <property type="term" value="P:fatty acid elongation, polyunsaturated fatty acid"/>
    <property type="evidence" value="ECO:0007669"/>
    <property type="project" value="TreeGrafter"/>
</dbReference>
<protein>
    <recommendedName>
        <fullName evidence="10">Elongation of very long chain fatty acids protein</fullName>
        <ecNumber evidence="10">2.3.1.199</ecNumber>
    </recommendedName>
    <alternativeName>
        <fullName evidence="10">Very-long-chain 3-oxoacyl-CoA synthase</fullName>
    </alternativeName>
</protein>
<evidence type="ECO:0000256" key="6">
    <source>
        <dbReference type="ARBA" id="ARBA00022989"/>
    </source>
</evidence>